<dbReference type="EMBL" id="LAZR01000464">
    <property type="protein sequence ID" value="KKN67844.1"/>
    <property type="molecule type" value="Genomic_DNA"/>
</dbReference>
<sequence length="248" mass="28615">MRQILYRRLPYLVIFFLLFSSILSLVMAKMFELPISSDGPEEVDLSFIPEIDYTALNEQWYNPKIEMLIITPNNSDYIDAVRPLAEWKNEKGVKTIILSNYSLYFGVDNVAKIRNMIKSYYQKENIRWILLAGDAGNGVDELPIRMVYNPDVLNYGVGQTESVGGEYYKPTDYYYADLTGFWDGDGDGIWGENPDYNTFGLDEIEWIPKVYVGRFPASTSTELEIMVNKTLKYETDPFVGGWMNQIPF</sequence>
<feature type="domain" description="Gingipain" evidence="2">
    <location>
        <begin position="67"/>
        <end position="246"/>
    </location>
</feature>
<dbReference type="GO" id="GO:0006508">
    <property type="term" value="P:proteolysis"/>
    <property type="evidence" value="ECO:0007669"/>
    <property type="project" value="InterPro"/>
</dbReference>
<dbReference type="Gene3D" id="3.40.50.10390">
    <property type="entry name" value="Gingipain r, domain 1"/>
    <property type="match status" value="1"/>
</dbReference>
<evidence type="ECO:0000259" key="2">
    <source>
        <dbReference type="Pfam" id="PF01364"/>
    </source>
</evidence>
<dbReference type="Pfam" id="PF01364">
    <property type="entry name" value="Peptidase_C25"/>
    <property type="match status" value="1"/>
</dbReference>
<name>A0A0F9SLE4_9ZZZZ</name>
<organism evidence="3">
    <name type="scientific">marine sediment metagenome</name>
    <dbReference type="NCBI Taxonomy" id="412755"/>
    <lineage>
        <taxon>unclassified sequences</taxon>
        <taxon>metagenomes</taxon>
        <taxon>ecological metagenomes</taxon>
    </lineage>
</organism>
<gene>
    <name evidence="3" type="ORF">LCGC14_0457240</name>
</gene>
<comment type="caution">
    <text evidence="3">The sequence shown here is derived from an EMBL/GenBank/DDBJ whole genome shotgun (WGS) entry which is preliminary data.</text>
</comment>
<reference evidence="3" key="1">
    <citation type="journal article" date="2015" name="Nature">
        <title>Complex archaea that bridge the gap between prokaryotes and eukaryotes.</title>
        <authorList>
            <person name="Spang A."/>
            <person name="Saw J.H."/>
            <person name="Jorgensen S.L."/>
            <person name="Zaremba-Niedzwiedzka K."/>
            <person name="Martijn J."/>
            <person name="Lind A.E."/>
            <person name="van Eijk R."/>
            <person name="Schleper C."/>
            <person name="Guy L."/>
            <person name="Ettema T.J."/>
        </authorList>
    </citation>
    <scope>NUCLEOTIDE SEQUENCE</scope>
</reference>
<dbReference type="InterPro" id="IPR029030">
    <property type="entry name" value="Caspase-like_dom_sf"/>
</dbReference>
<keyword evidence="1" id="KW-0732">Signal</keyword>
<protein>
    <recommendedName>
        <fullName evidence="2">Gingipain domain-containing protein</fullName>
    </recommendedName>
</protein>
<evidence type="ECO:0000256" key="1">
    <source>
        <dbReference type="ARBA" id="ARBA00022729"/>
    </source>
</evidence>
<accession>A0A0F9SLE4</accession>
<dbReference type="SUPFAM" id="SSF52129">
    <property type="entry name" value="Caspase-like"/>
    <property type="match status" value="1"/>
</dbReference>
<dbReference type="GO" id="GO:0008234">
    <property type="term" value="F:cysteine-type peptidase activity"/>
    <property type="evidence" value="ECO:0007669"/>
    <property type="project" value="InterPro"/>
</dbReference>
<dbReference type="InterPro" id="IPR001769">
    <property type="entry name" value="Gingipain"/>
</dbReference>
<evidence type="ECO:0000313" key="3">
    <source>
        <dbReference type="EMBL" id="KKN67844.1"/>
    </source>
</evidence>
<dbReference type="AlphaFoldDB" id="A0A0F9SLE4"/>
<proteinExistence type="predicted"/>
<dbReference type="InterPro" id="IPR029031">
    <property type="entry name" value="Gingipain_N_sf"/>
</dbReference>